<dbReference type="eggNOG" id="KOG3308">
    <property type="taxonomic scope" value="Eukaryota"/>
</dbReference>
<gene>
    <name evidence="1" type="primary">TBLA0D00390</name>
    <name evidence="1" type="ORF">TBLA_0D00390</name>
</gene>
<dbReference type="STRING" id="1071380.I2H2E7"/>
<dbReference type="OMA" id="MDMEAMT"/>
<proteinExistence type="predicted"/>
<dbReference type="InterPro" id="IPR027417">
    <property type="entry name" value="P-loop_NTPase"/>
</dbReference>
<dbReference type="Proteomes" id="UP000002866">
    <property type="component" value="Chromosome 4"/>
</dbReference>
<accession>I2H2E7</accession>
<dbReference type="HOGENOM" id="CLU_058668_1_0_1"/>
<sequence length="247" mass="29408">MADTFFIAISGCSSTGKTTLANITKNCFPEALLLHEDDFYLHDDEIPINKKYNIPDWDCAESLNIELLMEELSNIRKTGQITTKLIHNNNIDDIRKFLLPEEYLEELTKKYSILFKKYSKHSQFQIVIVEGFMLFHQDRLLNEFDCKLLIRSPYEILKKRRNARPGYQTLDSYWKDPPYYFDEFVYKGYKESHRHLFEEADVEKSLKVEYANVLKDYLNTDEKDIREGLDWVYKEISQSLHNKYPTI</sequence>
<dbReference type="OrthoDB" id="10041966at2759"/>
<dbReference type="GO" id="GO:0046495">
    <property type="term" value="P:nicotinamide riboside metabolic process"/>
    <property type="evidence" value="ECO:0007669"/>
    <property type="project" value="EnsemblFungi"/>
</dbReference>
<dbReference type="CDD" id="cd02024">
    <property type="entry name" value="NRK1"/>
    <property type="match status" value="1"/>
</dbReference>
<evidence type="ECO:0000313" key="1">
    <source>
        <dbReference type="EMBL" id="CCH60549.1"/>
    </source>
</evidence>
<reference evidence="1 2" key="1">
    <citation type="journal article" date="2011" name="Proc. Natl. Acad. Sci. U.S.A.">
        <title>Evolutionary erosion of yeast sex chromosomes by mating-type switching accidents.</title>
        <authorList>
            <person name="Gordon J.L."/>
            <person name="Armisen D."/>
            <person name="Proux-Wera E."/>
            <person name="Oheigeartaigh S.S."/>
            <person name="Byrne K.P."/>
            <person name="Wolfe K.H."/>
        </authorList>
    </citation>
    <scope>NUCLEOTIDE SEQUENCE [LARGE SCALE GENOMIC DNA]</scope>
    <source>
        <strain evidence="2">ATCC 34711 / CBS 6284 / DSM 70876 / NBRC 10599 / NRRL Y-10934 / UCD 77-7</strain>
    </source>
</reference>
<dbReference type="SUPFAM" id="SSF52540">
    <property type="entry name" value="P-loop containing nucleoside triphosphate hydrolases"/>
    <property type="match status" value="1"/>
</dbReference>
<dbReference type="KEGG" id="tbl:TBLA_0D00390"/>
<dbReference type="AlphaFoldDB" id="I2H2E7"/>
<evidence type="ECO:0008006" key="3">
    <source>
        <dbReference type="Google" id="ProtNLM"/>
    </source>
</evidence>
<dbReference type="GO" id="GO:0050262">
    <property type="term" value="F:ribosylnicotinamide kinase activity"/>
    <property type="evidence" value="ECO:0007669"/>
    <property type="project" value="EnsemblFungi"/>
</dbReference>
<dbReference type="Gene3D" id="3.40.50.300">
    <property type="entry name" value="P-loop containing nucleotide triphosphate hydrolases"/>
    <property type="match status" value="1"/>
</dbReference>
<dbReference type="GO" id="GO:0034355">
    <property type="term" value="P:NAD+ biosynthetic process via the salvage pathway"/>
    <property type="evidence" value="ECO:0007669"/>
    <property type="project" value="EnsemblFungi"/>
</dbReference>
<keyword evidence="2" id="KW-1185">Reference proteome</keyword>
<dbReference type="InParanoid" id="I2H2E7"/>
<protein>
    <recommendedName>
        <fullName evidence="3">Phosphoribulokinase/uridine kinase domain-containing protein</fullName>
    </recommendedName>
</protein>
<dbReference type="GeneID" id="14495653"/>
<dbReference type="FunCoup" id="I2H2E7">
    <property type="interactions" value="45"/>
</dbReference>
<name>I2H2E7_HENB6</name>
<evidence type="ECO:0000313" key="2">
    <source>
        <dbReference type="Proteomes" id="UP000002866"/>
    </source>
</evidence>
<organism evidence="1 2">
    <name type="scientific">Henningerozyma blattae (strain ATCC 34711 / CBS 6284 / DSM 70876 / NBRC 10599 / NRRL Y-10934 / UCD 77-7)</name>
    <name type="common">Yeast</name>
    <name type="synonym">Tetrapisispora blattae</name>
    <dbReference type="NCBI Taxonomy" id="1071380"/>
    <lineage>
        <taxon>Eukaryota</taxon>
        <taxon>Fungi</taxon>
        <taxon>Dikarya</taxon>
        <taxon>Ascomycota</taxon>
        <taxon>Saccharomycotina</taxon>
        <taxon>Saccharomycetes</taxon>
        <taxon>Saccharomycetales</taxon>
        <taxon>Saccharomycetaceae</taxon>
        <taxon>Henningerozyma</taxon>
    </lineage>
</organism>
<dbReference type="PANTHER" id="PTHR10285">
    <property type="entry name" value="URIDINE KINASE"/>
    <property type="match status" value="1"/>
</dbReference>
<dbReference type="EMBL" id="HE806319">
    <property type="protein sequence ID" value="CCH60549.1"/>
    <property type="molecule type" value="Genomic_DNA"/>
</dbReference>
<dbReference type="RefSeq" id="XP_004180068.1">
    <property type="nucleotide sequence ID" value="XM_004180020.1"/>
</dbReference>